<keyword evidence="2" id="KW-0805">Transcription regulation</keyword>
<dbReference type="InterPro" id="IPR016032">
    <property type="entry name" value="Sig_transdc_resp-reg_C-effctor"/>
</dbReference>
<organism evidence="8 9">
    <name type="scientific">Crenobacter cavernae</name>
    <dbReference type="NCBI Taxonomy" id="2290923"/>
    <lineage>
        <taxon>Bacteria</taxon>
        <taxon>Pseudomonadati</taxon>
        <taxon>Pseudomonadota</taxon>
        <taxon>Betaproteobacteria</taxon>
        <taxon>Neisseriales</taxon>
        <taxon>Neisseriaceae</taxon>
        <taxon>Crenobacter</taxon>
    </lineage>
</organism>
<evidence type="ECO:0000256" key="5">
    <source>
        <dbReference type="PROSITE-ProRule" id="PRU00169"/>
    </source>
</evidence>
<keyword evidence="1 5" id="KW-0597">Phosphoprotein</keyword>
<evidence type="ECO:0000256" key="3">
    <source>
        <dbReference type="ARBA" id="ARBA00023125"/>
    </source>
</evidence>
<dbReference type="InterPro" id="IPR039420">
    <property type="entry name" value="WalR-like"/>
</dbReference>
<dbReference type="PROSITE" id="PS50043">
    <property type="entry name" value="HTH_LUXR_2"/>
    <property type="match status" value="1"/>
</dbReference>
<evidence type="ECO:0000313" key="8">
    <source>
        <dbReference type="EMBL" id="AXK40163.1"/>
    </source>
</evidence>
<dbReference type="CDD" id="cd17535">
    <property type="entry name" value="REC_NarL-like"/>
    <property type="match status" value="1"/>
</dbReference>
<dbReference type="OrthoDB" id="9780593at2"/>
<dbReference type="Proteomes" id="UP000254537">
    <property type="component" value="Chromosome"/>
</dbReference>
<dbReference type="Gene3D" id="3.40.50.2300">
    <property type="match status" value="1"/>
</dbReference>
<dbReference type="KEGG" id="ccah:DWG20_12315"/>
<keyword evidence="3 8" id="KW-0238">DNA-binding</keyword>
<dbReference type="InterPro" id="IPR001789">
    <property type="entry name" value="Sig_transdc_resp-reg_receiver"/>
</dbReference>
<dbReference type="GO" id="GO:0006355">
    <property type="term" value="P:regulation of DNA-templated transcription"/>
    <property type="evidence" value="ECO:0007669"/>
    <property type="project" value="InterPro"/>
</dbReference>
<dbReference type="SUPFAM" id="SSF46894">
    <property type="entry name" value="C-terminal effector domain of the bipartite response regulators"/>
    <property type="match status" value="1"/>
</dbReference>
<evidence type="ECO:0000256" key="2">
    <source>
        <dbReference type="ARBA" id="ARBA00023015"/>
    </source>
</evidence>
<evidence type="ECO:0000256" key="1">
    <source>
        <dbReference type="ARBA" id="ARBA00022553"/>
    </source>
</evidence>
<feature type="domain" description="Response regulatory" evidence="7">
    <location>
        <begin position="9"/>
        <end position="125"/>
    </location>
</feature>
<dbReference type="PANTHER" id="PTHR43214:SF41">
    <property type="entry name" value="NITRATE_NITRITE RESPONSE REGULATOR PROTEIN NARP"/>
    <property type="match status" value="1"/>
</dbReference>
<evidence type="ECO:0000256" key="4">
    <source>
        <dbReference type="ARBA" id="ARBA00023163"/>
    </source>
</evidence>
<dbReference type="SMART" id="SM00448">
    <property type="entry name" value="REC"/>
    <property type="match status" value="1"/>
</dbReference>
<protein>
    <submittedName>
        <fullName evidence="8">DNA-binding response regulator</fullName>
    </submittedName>
</protein>
<dbReference type="InterPro" id="IPR058245">
    <property type="entry name" value="NreC/VraR/RcsB-like_REC"/>
</dbReference>
<accession>A0A345Y8B1</accession>
<dbReference type="PROSITE" id="PS50110">
    <property type="entry name" value="RESPONSE_REGULATORY"/>
    <property type="match status" value="1"/>
</dbReference>
<dbReference type="InterPro" id="IPR000792">
    <property type="entry name" value="Tscrpt_reg_LuxR_C"/>
</dbReference>
<reference evidence="8 9" key="1">
    <citation type="submission" date="2018-07" db="EMBL/GenBank/DDBJ databases">
        <title>Crenobacter cavernae sp. nov., isolated from a karst cave.</title>
        <authorList>
            <person name="Zhu H."/>
        </authorList>
    </citation>
    <scope>NUCLEOTIDE SEQUENCE [LARGE SCALE GENOMIC DNA]</scope>
    <source>
        <strain evidence="8 9">K1W11S-77</strain>
    </source>
</reference>
<dbReference type="SMART" id="SM00421">
    <property type="entry name" value="HTH_LUXR"/>
    <property type="match status" value="1"/>
</dbReference>
<dbReference type="AlphaFoldDB" id="A0A345Y8B1"/>
<name>A0A345Y8B1_9NEIS</name>
<dbReference type="Pfam" id="PF00196">
    <property type="entry name" value="GerE"/>
    <property type="match status" value="1"/>
</dbReference>
<feature type="modified residue" description="4-aspartylphosphate" evidence="5">
    <location>
        <position position="60"/>
    </location>
</feature>
<feature type="domain" description="HTH luxR-type" evidence="6">
    <location>
        <begin position="143"/>
        <end position="208"/>
    </location>
</feature>
<dbReference type="PANTHER" id="PTHR43214">
    <property type="entry name" value="TWO-COMPONENT RESPONSE REGULATOR"/>
    <property type="match status" value="1"/>
</dbReference>
<keyword evidence="4" id="KW-0804">Transcription</keyword>
<evidence type="ECO:0000259" key="7">
    <source>
        <dbReference type="PROSITE" id="PS50110"/>
    </source>
</evidence>
<dbReference type="EMBL" id="CP031337">
    <property type="protein sequence ID" value="AXK40163.1"/>
    <property type="molecule type" value="Genomic_DNA"/>
</dbReference>
<sequence>MQAKPQRVRLVLVDDHPLVRDGLRARLDAVPHIDVVGEAGSGAEALALADAVHPDLMLVDIGMKGMNGIQLTAELRTQHPGLMVVILSMYDNAEYVTSAIRAGARGYVLKDAPSHEIIAAIEAAMAGGSYYSAAVTHTLIAPPAAADDSLTEREREVLLLLAQGLSNKAIAQLLNISVRTAETHRLSIRRKLDIESAAGFVKYAMEKGWL</sequence>
<dbReference type="Pfam" id="PF00072">
    <property type="entry name" value="Response_reg"/>
    <property type="match status" value="1"/>
</dbReference>
<evidence type="ECO:0000259" key="6">
    <source>
        <dbReference type="PROSITE" id="PS50043"/>
    </source>
</evidence>
<gene>
    <name evidence="8" type="ORF">DWG20_12315</name>
</gene>
<dbReference type="PRINTS" id="PR00038">
    <property type="entry name" value="HTHLUXR"/>
</dbReference>
<dbReference type="RefSeq" id="WP_115434093.1">
    <property type="nucleotide sequence ID" value="NZ_CP031337.1"/>
</dbReference>
<proteinExistence type="predicted"/>
<dbReference type="GO" id="GO:0000160">
    <property type="term" value="P:phosphorelay signal transduction system"/>
    <property type="evidence" value="ECO:0007669"/>
    <property type="project" value="InterPro"/>
</dbReference>
<evidence type="ECO:0000313" key="9">
    <source>
        <dbReference type="Proteomes" id="UP000254537"/>
    </source>
</evidence>
<dbReference type="SUPFAM" id="SSF52172">
    <property type="entry name" value="CheY-like"/>
    <property type="match status" value="1"/>
</dbReference>
<dbReference type="CDD" id="cd06170">
    <property type="entry name" value="LuxR_C_like"/>
    <property type="match status" value="1"/>
</dbReference>
<dbReference type="GO" id="GO:0003677">
    <property type="term" value="F:DNA binding"/>
    <property type="evidence" value="ECO:0007669"/>
    <property type="project" value="UniProtKB-KW"/>
</dbReference>
<dbReference type="InterPro" id="IPR011006">
    <property type="entry name" value="CheY-like_superfamily"/>
</dbReference>